<dbReference type="EMBL" id="JASCZI010000747">
    <property type="protein sequence ID" value="MED6113234.1"/>
    <property type="molecule type" value="Genomic_DNA"/>
</dbReference>
<evidence type="ECO:0000256" key="9">
    <source>
        <dbReference type="SAM" id="Coils"/>
    </source>
</evidence>
<evidence type="ECO:0000256" key="10">
    <source>
        <dbReference type="SAM" id="MobiDB-lite"/>
    </source>
</evidence>
<dbReference type="SUPFAM" id="SSF64484">
    <property type="entry name" value="beta and beta-prime subunits of DNA dependent RNA-polymerase"/>
    <property type="match status" value="1"/>
</dbReference>
<evidence type="ECO:0000256" key="4">
    <source>
        <dbReference type="ARBA" id="ARBA00022695"/>
    </source>
</evidence>
<dbReference type="InterPro" id="IPR042102">
    <property type="entry name" value="RNA_pol_Rpb1_3_sf"/>
</dbReference>
<dbReference type="Gene3D" id="1.10.274.100">
    <property type="entry name" value="RNA polymerase Rpb1, domain 3"/>
    <property type="match status" value="1"/>
</dbReference>
<keyword evidence="17" id="KW-1185">Reference proteome</keyword>
<dbReference type="InterPro" id="IPR038593">
    <property type="entry name" value="RNA_pol_Rpb1_7_sf"/>
</dbReference>
<evidence type="ECO:0000259" key="11">
    <source>
        <dbReference type="Pfam" id="PF04983"/>
    </source>
</evidence>
<feature type="domain" description="RNA polymerase Rpb1" evidence="12">
    <location>
        <begin position="504"/>
        <end position="592"/>
    </location>
</feature>
<comment type="caution">
    <text evidence="16">The sequence shown here is derived from an EMBL/GenBank/DDBJ whole genome shotgun (WGS) entry which is preliminary data.</text>
</comment>
<evidence type="ECO:0000256" key="3">
    <source>
        <dbReference type="ARBA" id="ARBA00022679"/>
    </source>
</evidence>
<protein>
    <recommendedName>
        <fullName evidence="1">DNA-directed RNA polymerase</fullName>
        <ecNumber evidence="1">2.7.7.6</ecNumber>
    </recommendedName>
</protein>
<organism evidence="16 17">
    <name type="scientific">Stylosanthes scabra</name>
    <dbReference type="NCBI Taxonomy" id="79078"/>
    <lineage>
        <taxon>Eukaryota</taxon>
        <taxon>Viridiplantae</taxon>
        <taxon>Streptophyta</taxon>
        <taxon>Embryophyta</taxon>
        <taxon>Tracheophyta</taxon>
        <taxon>Spermatophyta</taxon>
        <taxon>Magnoliopsida</taxon>
        <taxon>eudicotyledons</taxon>
        <taxon>Gunneridae</taxon>
        <taxon>Pentapetalae</taxon>
        <taxon>rosids</taxon>
        <taxon>fabids</taxon>
        <taxon>Fabales</taxon>
        <taxon>Fabaceae</taxon>
        <taxon>Papilionoideae</taxon>
        <taxon>50 kb inversion clade</taxon>
        <taxon>dalbergioids sensu lato</taxon>
        <taxon>Dalbergieae</taxon>
        <taxon>Pterocarpus clade</taxon>
        <taxon>Stylosanthes</taxon>
    </lineage>
</organism>
<proteinExistence type="predicted"/>
<dbReference type="InterPro" id="IPR007081">
    <property type="entry name" value="RNA_pol_Rpb1_5"/>
</dbReference>
<evidence type="ECO:0000256" key="6">
    <source>
        <dbReference type="ARBA" id="ARBA00022833"/>
    </source>
</evidence>
<feature type="domain" description="RNA polymerase Rpb1" evidence="15">
    <location>
        <begin position="93"/>
        <end position="196"/>
    </location>
</feature>
<evidence type="ECO:0000256" key="7">
    <source>
        <dbReference type="ARBA" id="ARBA00023163"/>
    </source>
</evidence>
<evidence type="ECO:0000259" key="12">
    <source>
        <dbReference type="Pfam" id="PF04990"/>
    </source>
</evidence>
<feature type="domain" description="RNA polymerase Rpb1" evidence="13">
    <location>
        <begin position="270"/>
        <end position="454"/>
    </location>
</feature>
<name>A0ABU6QNG3_9FABA</name>
<keyword evidence="3 16" id="KW-0808">Transferase</keyword>
<dbReference type="Pfam" id="PF04983">
    <property type="entry name" value="RNA_pol_Rpb1_3"/>
    <property type="match status" value="1"/>
</dbReference>
<dbReference type="Gene3D" id="6.20.50.80">
    <property type="match status" value="1"/>
</dbReference>
<dbReference type="InterPro" id="IPR045867">
    <property type="entry name" value="DNA-dir_RpoC_beta_prime"/>
</dbReference>
<dbReference type="EC" id="2.7.7.6" evidence="1"/>
<keyword evidence="5" id="KW-0479">Metal-binding</keyword>
<dbReference type="GO" id="GO:0003899">
    <property type="term" value="F:DNA-directed RNA polymerase activity"/>
    <property type="evidence" value="ECO:0007669"/>
    <property type="project" value="UniProtKB-EC"/>
</dbReference>
<feature type="coiled-coil region" evidence="9">
    <location>
        <begin position="73"/>
        <end position="100"/>
    </location>
</feature>
<dbReference type="PANTHER" id="PTHR19376">
    <property type="entry name" value="DNA-DIRECTED RNA POLYMERASE"/>
    <property type="match status" value="1"/>
</dbReference>
<dbReference type="PANTHER" id="PTHR19376:SF37">
    <property type="entry name" value="DNA-DIRECTED RNA POLYMERASE II SUBUNIT RPB1"/>
    <property type="match status" value="1"/>
</dbReference>
<dbReference type="Gene3D" id="6.10.250.2940">
    <property type="match status" value="1"/>
</dbReference>
<dbReference type="Proteomes" id="UP001341840">
    <property type="component" value="Unassembled WGS sequence"/>
</dbReference>
<dbReference type="InterPro" id="IPR007066">
    <property type="entry name" value="RNA_pol_Rpb1_3"/>
</dbReference>
<dbReference type="Gene3D" id="3.30.1360.140">
    <property type="match status" value="1"/>
</dbReference>
<dbReference type="InterPro" id="IPR038120">
    <property type="entry name" value="Rpb1_funnel_sf"/>
</dbReference>
<evidence type="ECO:0000256" key="5">
    <source>
        <dbReference type="ARBA" id="ARBA00022723"/>
    </source>
</evidence>
<dbReference type="Pfam" id="PF04998">
    <property type="entry name" value="RNA_pol_Rpb1_5"/>
    <property type="match status" value="1"/>
</dbReference>
<dbReference type="Pfam" id="PF04990">
    <property type="entry name" value="RNA_pol_Rpb1_7"/>
    <property type="match status" value="1"/>
</dbReference>
<dbReference type="Gene3D" id="1.10.132.30">
    <property type="match status" value="1"/>
</dbReference>
<feature type="domain" description="RNA polymerase Rpb1" evidence="14">
    <location>
        <begin position="204"/>
        <end position="727"/>
    </location>
</feature>
<evidence type="ECO:0000256" key="8">
    <source>
        <dbReference type="ARBA" id="ARBA00048552"/>
    </source>
</evidence>
<accession>A0ABU6QNG3</accession>
<evidence type="ECO:0000259" key="14">
    <source>
        <dbReference type="Pfam" id="PF04998"/>
    </source>
</evidence>
<dbReference type="InterPro" id="IPR007083">
    <property type="entry name" value="RNA_pol_Rpb1_4"/>
</dbReference>
<feature type="compositionally biased region" description="Low complexity" evidence="10">
    <location>
        <begin position="825"/>
        <end position="841"/>
    </location>
</feature>
<dbReference type="GO" id="GO:0000428">
    <property type="term" value="C:DNA-directed RNA polymerase complex"/>
    <property type="evidence" value="ECO:0007669"/>
    <property type="project" value="UniProtKB-KW"/>
</dbReference>
<keyword evidence="9" id="KW-0175">Coiled coil</keyword>
<reference evidence="16 17" key="1">
    <citation type="journal article" date="2023" name="Plants (Basel)">
        <title>Bridging the Gap: Combining Genomics and Transcriptomics Approaches to Understand Stylosanthes scabra, an Orphan Legume from the Brazilian Caatinga.</title>
        <authorList>
            <person name="Ferreira-Neto J.R.C."/>
            <person name="da Silva M.D."/>
            <person name="Binneck E."/>
            <person name="de Melo N.F."/>
            <person name="da Silva R.H."/>
            <person name="de Melo A.L.T.M."/>
            <person name="Pandolfi V."/>
            <person name="Bustamante F.O."/>
            <person name="Brasileiro-Vidal A.C."/>
            <person name="Benko-Iseppon A.M."/>
        </authorList>
    </citation>
    <scope>NUCLEOTIDE SEQUENCE [LARGE SCALE GENOMIC DNA]</scope>
    <source>
        <tissue evidence="16">Leaves</tissue>
    </source>
</reference>
<keyword evidence="4 16" id="KW-0548">Nucleotidyltransferase</keyword>
<evidence type="ECO:0000313" key="17">
    <source>
        <dbReference type="Proteomes" id="UP001341840"/>
    </source>
</evidence>
<feature type="domain" description="RNA polymerase Rpb1" evidence="11">
    <location>
        <begin position="2"/>
        <end position="65"/>
    </location>
</feature>
<evidence type="ECO:0000259" key="15">
    <source>
        <dbReference type="Pfam" id="PF05000"/>
    </source>
</evidence>
<dbReference type="Pfam" id="PF04992">
    <property type="entry name" value="RNA_pol_Rpb1_6"/>
    <property type="match status" value="1"/>
</dbReference>
<evidence type="ECO:0000313" key="16">
    <source>
        <dbReference type="EMBL" id="MED6113234.1"/>
    </source>
</evidence>
<dbReference type="Pfam" id="PF05000">
    <property type="entry name" value="RNA_pol_Rpb1_4"/>
    <property type="match status" value="1"/>
</dbReference>
<sequence length="841" mass="94457">MVRIEKGELLTGTLCKKTLGASTGSLIHVIWEDAGPDSARKFLGHTQWLVNYWLLQNSFSIGIGDSIADASIMEVINQTISEAKEKVKNLFRDAQEKKLEAEPGQTMMDTFEKKVNEVLNEARNDAGKKAQTSLSESNNLKAMVTAGSKGSFINISQMTACLGQQNVEGKRIPFGFTDRTLPHFTKDDYGPESRGFMENSYLRGLSPQEFFFHAMGGREGVIDTAVETSETGYIQRRIVKAMEDIMVKYDGTVRNSVGDIIQFLYREDGMDAVWIESQNLDSLKMKKSDFDKVFRYEFDDENWNPTYMLEGPVEDMKTSIELRNLFEAQVEMLEHDRHLLATEIATTGASSLPLPVNLKRLIRNAKKTFKIDFRRPSDMDPIEIIDAVDKLQERLKVVPGDDLLSQEAQKNAILLFDILLCSTFSSKRVLQEYNLSREAFQWLVGEIESRFQQSLITAGEMIGCVAAQSIGEPATQMTLNTFNYAGVSAKNVTLGVPRRVTQASEATEVWYDPDTLSTVTEEDADFVKLYNERPDEEVSLERMSSWLLRIELNREMVVDKKLSMGDIAEKIKLAFDDDLKCIFNGDNAEKAHTSIEVNLLTEMTLRGIPGINKVFMRSIDVPKFDDNEGFQTHKEWMLETEGVNLLAAMCHEQVDSTRTTSNHLIEIIEVLGIEAVQWALLNELCAVISVDGSYVNYWHLTVLCNTMTYRGHLMSITRHGINRNDTGPMMRCSFEQTVDILLDAAAYAETDHLRGVSENIMLGQLAPIGTGQCELCLNDEMIKNAIDLQLPSCMDGLEYSGMTPSHFSISRTPYLDGLMSPTHLSSPNPESSPINNAVFSP</sequence>
<keyword evidence="2 16" id="KW-0240">DNA-directed RNA polymerase</keyword>
<keyword evidence="7" id="KW-0804">Transcription</keyword>
<evidence type="ECO:0000256" key="1">
    <source>
        <dbReference type="ARBA" id="ARBA00012418"/>
    </source>
</evidence>
<keyword evidence="6" id="KW-0862">Zinc</keyword>
<gene>
    <name evidence="16" type="primary">RPB1_5</name>
    <name evidence="16" type="ORF">PIB30_068925</name>
</gene>
<dbReference type="Gene3D" id="1.10.150.390">
    <property type="match status" value="1"/>
</dbReference>
<dbReference type="InterPro" id="IPR007073">
    <property type="entry name" value="RNA_pol_Rpb1_7"/>
</dbReference>
<evidence type="ECO:0000259" key="13">
    <source>
        <dbReference type="Pfam" id="PF04992"/>
    </source>
</evidence>
<dbReference type="InterPro" id="IPR007075">
    <property type="entry name" value="RNA_pol_Rpb1_6"/>
</dbReference>
<evidence type="ECO:0000256" key="2">
    <source>
        <dbReference type="ARBA" id="ARBA00022478"/>
    </source>
</evidence>
<feature type="region of interest" description="Disordered" evidence="10">
    <location>
        <begin position="820"/>
        <end position="841"/>
    </location>
</feature>
<comment type="catalytic activity">
    <reaction evidence="8">
        <text>RNA(n) + a ribonucleoside 5'-triphosphate = RNA(n+1) + diphosphate</text>
        <dbReference type="Rhea" id="RHEA:21248"/>
        <dbReference type="Rhea" id="RHEA-COMP:14527"/>
        <dbReference type="Rhea" id="RHEA-COMP:17342"/>
        <dbReference type="ChEBI" id="CHEBI:33019"/>
        <dbReference type="ChEBI" id="CHEBI:61557"/>
        <dbReference type="ChEBI" id="CHEBI:140395"/>
        <dbReference type="EC" id="2.7.7.6"/>
    </reaction>
</comment>
<dbReference type="CDD" id="cd02584">
    <property type="entry name" value="RNAP_II_Rpb1_C"/>
    <property type="match status" value="1"/>
</dbReference>